<evidence type="ECO:0000313" key="4">
    <source>
        <dbReference type="Proteomes" id="UP001522868"/>
    </source>
</evidence>
<feature type="compositionally biased region" description="Low complexity" evidence="1">
    <location>
        <begin position="260"/>
        <end position="279"/>
    </location>
</feature>
<feature type="domain" description="DUF6777" evidence="2">
    <location>
        <begin position="83"/>
        <end position="244"/>
    </location>
</feature>
<organism evidence="3 4">
    <name type="scientific">Streptomyces lichenis</name>
    <dbReference type="NCBI Taxonomy" id="2306967"/>
    <lineage>
        <taxon>Bacteria</taxon>
        <taxon>Bacillati</taxon>
        <taxon>Actinomycetota</taxon>
        <taxon>Actinomycetes</taxon>
        <taxon>Kitasatosporales</taxon>
        <taxon>Streptomycetaceae</taxon>
        <taxon>Streptomyces</taxon>
    </lineage>
</organism>
<feature type="region of interest" description="Disordered" evidence="1">
    <location>
        <begin position="236"/>
        <end position="349"/>
    </location>
</feature>
<evidence type="ECO:0000313" key="3">
    <source>
        <dbReference type="EMBL" id="MCK8679278.1"/>
    </source>
</evidence>
<feature type="compositionally biased region" description="Basic and acidic residues" evidence="1">
    <location>
        <begin position="242"/>
        <end position="253"/>
    </location>
</feature>
<keyword evidence="4" id="KW-1185">Reference proteome</keyword>
<comment type="caution">
    <text evidence="3">The sequence shown here is derived from an EMBL/GenBank/DDBJ whole genome shotgun (WGS) entry which is preliminary data.</text>
</comment>
<name>A0ABT0ID81_9ACTN</name>
<evidence type="ECO:0000256" key="1">
    <source>
        <dbReference type="SAM" id="MobiDB-lite"/>
    </source>
</evidence>
<feature type="region of interest" description="Disordered" evidence="1">
    <location>
        <begin position="43"/>
        <end position="97"/>
    </location>
</feature>
<protein>
    <recommendedName>
        <fullName evidence="2">DUF6777 domain-containing protein</fullName>
    </recommendedName>
</protein>
<dbReference type="EMBL" id="JALPTH010000017">
    <property type="protein sequence ID" value="MCK8679278.1"/>
    <property type="molecule type" value="Genomic_DNA"/>
</dbReference>
<gene>
    <name evidence="3" type="ORF">M1O15_18150</name>
</gene>
<dbReference type="Pfam" id="PF20568">
    <property type="entry name" value="DUF6777"/>
    <property type="match status" value="1"/>
</dbReference>
<sequence>MLAAIAAVVVAAVVLAFVLTRSGGNGGGGEASGGQETIRLQPAAATGPDPFTPSTAGKAAASASPSTPAPSSPAPSGNGTIRQYEGSRPGLYGGTRNRASCDVERQITYLTAEPAKNKAFAGALRIRPGDVPDYLRSLSPLMLRADTWVTNHGYRDGAARPYQAVLQAGTAVLVDDRGAPRVRCACGNPLGDPVVTGKAPRTVGTPWPGYSLSRTVVVKPAPKPVEKFVIVDTGTGGWMTRETGDSNADRDRPTTPPATEPTDGTTAPTTSPATETGPPTSVPPEQPEPESPADPGTSQAPEPPPDTDTRGPATGTEPPPGDTTTGPPPGDGSPEAPPSQEPVPPPSAP</sequence>
<feature type="compositionally biased region" description="Low complexity" evidence="1">
    <location>
        <begin position="52"/>
        <end position="66"/>
    </location>
</feature>
<feature type="compositionally biased region" description="Pro residues" evidence="1">
    <location>
        <begin position="317"/>
        <end position="349"/>
    </location>
</feature>
<dbReference type="Proteomes" id="UP001522868">
    <property type="component" value="Unassembled WGS sequence"/>
</dbReference>
<feature type="compositionally biased region" description="Pro residues" evidence="1">
    <location>
        <begin position="280"/>
        <end position="292"/>
    </location>
</feature>
<evidence type="ECO:0000259" key="2">
    <source>
        <dbReference type="Pfam" id="PF20568"/>
    </source>
</evidence>
<dbReference type="InterPro" id="IPR046704">
    <property type="entry name" value="DUF6777"/>
</dbReference>
<accession>A0ABT0ID81</accession>
<proteinExistence type="predicted"/>
<reference evidence="3 4" key="1">
    <citation type="submission" date="2022-04" db="EMBL/GenBank/DDBJ databases">
        <title>Streptomyces sp. nov. LCR6-01 isolated from Lichen of Dirinaria sp.</title>
        <authorList>
            <person name="Kanchanasin P."/>
            <person name="Tanasupawat S."/>
            <person name="Phongsopitanun W."/>
        </authorList>
    </citation>
    <scope>NUCLEOTIDE SEQUENCE [LARGE SCALE GENOMIC DNA]</scope>
    <source>
        <strain evidence="3 4">LCR6-01</strain>
    </source>
</reference>